<evidence type="ECO:0000313" key="3">
    <source>
        <dbReference type="Proteomes" id="UP000695022"/>
    </source>
</evidence>
<comment type="similarity">
    <text evidence="1">Belongs to the PEP-utilizing enzyme family.</text>
</comment>
<keyword evidence="3" id="KW-1185">Reference proteome</keyword>
<evidence type="ECO:0000259" key="2">
    <source>
        <dbReference type="Pfam" id="PF01326"/>
    </source>
</evidence>
<dbReference type="PANTHER" id="PTHR43615:SF1">
    <property type="entry name" value="PPDK_N DOMAIN-CONTAINING PROTEIN"/>
    <property type="match status" value="1"/>
</dbReference>
<name>A0ABM1F4A0_PRICU</name>
<organism evidence="3 4">
    <name type="scientific">Priapulus caudatus</name>
    <name type="common">Priapulid worm</name>
    <dbReference type="NCBI Taxonomy" id="37621"/>
    <lineage>
        <taxon>Eukaryota</taxon>
        <taxon>Metazoa</taxon>
        <taxon>Ecdysozoa</taxon>
        <taxon>Scalidophora</taxon>
        <taxon>Priapulida</taxon>
        <taxon>Priapulimorpha</taxon>
        <taxon>Priapulimorphida</taxon>
        <taxon>Priapulidae</taxon>
        <taxon>Priapulus</taxon>
    </lineage>
</organism>
<proteinExistence type="inferred from homology"/>
<dbReference type="InterPro" id="IPR051549">
    <property type="entry name" value="PEP_Utilizing_Enz"/>
</dbReference>
<dbReference type="Gene3D" id="3.30.470.20">
    <property type="entry name" value="ATP-grasp fold, B domain"/>
    <property type="match status" value="1"/>
</dbReference>
<sequence length="165" mass="18165">HNRTQTLFCTASSVGGIVDETVGADDGQKSSLSDELILQLGEIGILIEKSFSDARDIEFAVKDGQIYLLQARPITSLNIENDFEIGHELDTGVLTDQDLFTTGNTGEIMPRSATPLTMSQLWYIDLGSQLSETKISSRQTKCVELDVGIFSGKIMLNMYNVMHIM</sequence>
<feature type="domain" description="Pyruvate phosphate dikinase AMP/ATP-binding" evidence="2">
    <location>
        <begin position="12"/>
        <end position="81"/>
    </location>
</feature>
<dbReference type="Pfam" id="PF01326">
    <property type="entry name" value="PPDK_N"/>
    <property type="match status" value="1"/>
</dbReference>
<dbReference type="Proteomes" id="UP000695022">
    <property type="component" value="Unplaced"/>
</dbReference>
<dbReference type="GeneID" id="106819123"/>
<dbReference type="PANTHER" id="PTHR43615">
    <property type="entry name" value="PHOSPHOENOLPYRUVATE SYNTHASE-RELATED"/>
    <property type="match status" value="1"/>
</dbReference>
<dbReference type="RefSeq" id="XP_014679271.1">
    <property type="nucleotide sequence ID" value="XM_014823785.1"/>
</dbReference>
<dbReference type="SUPFAM" id="SSF56059">
    <property type="entry name" value="Glutathione synthetase ATP-binding domain-like"/>
    <property type="match status" value="1"/>
</dbReference>
<gene>
    <name evidence="4" type="primary">LOC106819123</name>
</gene>
<evidence type="ECO:0000313" key="4">
    <source>
        <dbReference type="RefSeq" id="XP_014679271.1"/>
    </source>
</evidence>
<feature type="non-terminal residue" evidence="4">
    <location>
        <position position="1"/>
    </location>
</feature>
<dbReference type="InterPro" id="IPR002192">
    <property type="entry name" value="PPDK_AMP/ATP-bd"/>
</dbReference>
<reference evidence="4" key="1">
    <citation type="submission" date="2025-08" db="UniProtKB">
        <authorList>
            <consortium name="RefSeq"/>
        </authorList>
    </citation>
    <scope>IDENTIFICATION</scope>
</reference>
<evidence type="ECO:0000256" key="1">
    <source>
        <dbReference type="ARBA" id="ARBA00007837"/>
    </source>
</evidence>
<protein>
    <submittedName>
        <fullName evidence="4">Uncharacterized phosphotransferase YvkC-like</fullName>
    </submittedName>
</protein>
<accession>A0ABM1F4A0</accession>